<sequence>MPKISSFYLAANSRRALTLIEMLVGMAITLVMMAAVVNLFANISTGVSNRQGAMEISADLRIARARLYSDLAGATVRTDDVGEPNGYFEIVEGKASDENPLNGSLINNPPNNVDPAISLIPSSNTVSDAEGNLVDPSLVTDFRSLGDFDDILAMTVESRGTPFRGRGRTLIPGSDPTQPANWIGTTIESQFAEVIWFAVENPADGSRGEPGMRTIYRRVLLIAPWVTSQDTTAGPVDDPIFDLNNLIFNPTSGNTFASRLQAMRDFQNDYDISVRFENQQMVPNTLADLSRREHRFAHMTNPSNYPQNAAGHYPYPFPYNLVDLQGIPSFTYYEPAGRVDAGGDPVSSLQPLSGERAGGDIVLTNALAFDVQVFDPGAPLYNYQGTLIRPNAGQAFKSAVALGASAITGFGAYTDLGWNNGPSNVPDYLAPVGAPATLFQQEHQVGWHPGSAPGNYRGTPSTYDSWTNYYETDQVDQDARDGNTNILDGADEGTNGLDDEAYYDDDNDQTTPPIFVARNGPDDTNERETSPPYPSPLKGVQVKLRVYEPNSRAIREANVTRSMAD</sequence>
<dbReference type="Pfam" id="PF07963">
    <property type="entry name" value="N_methyl"/>
    <property type="match status" value="1"/>
</dbReference>
<keyword evidence="2" id="KW-1133">Transmembrane helix</keyword>
<dbReference type="EMBL" id="SJPS01000015">
    <property type="protein sequence ID" value="TWU20388.1"/>
    <property type="molecule type" value="Genomic_DNA"/>
</dbReference>
<feature type="region of interest" description="Disordered" evidence="1">
    <location>
        <begin position="478"/>
        <end position="538"/>
    </location>
</feature>
<keyword evidence="4" id="KW-1185">Reference proteome</keyword>
<feature type="transmembrane region" description="Helical" evidence="2">
    <location>
        <begin position="20"/>
        <end position="41"/>
    </location>
</feature>
<name>A0A5C6C893_9BACT</name>
<protein>
    <submittedName>
        <fullName evidence="3">Uncharacterized protein</fullName>
    </submittedName>
</protein>
<dbReference type="InterPro" id="IPR012902">
    <property type="entry name" value="N_methyl_site"/>
</dbReference>
<keyword evidence="2" id="KW-0812">Transmembrane</keyword>
<reference evidence="3 4" key="1">
    <citation type="submission" date="2019-02" db="EMBL/GenBank/DDBJ databases">
        <title>Deep-cultivation of Planctomycetes and their phenomic and genomic characterization uncovers novel biology.</title>
        <authorList>
            <person name="Wiegand S."/>
            <person name="Jogler M."/>
            <person name="Boedeker C."/>
            <person name="Pinto D."/>
            <person name="Vollmers J."/>
            <person name="Rivas-Marin E."/>
            <person name="Kohn T."/>
            <person name="Peeters S.H."/>
            <person name="Heuer A."/>
            <person name="Rast P."/>
            <person name="Oberbeckmann S."/>
            <person name="Bunk B."/>
            <person name="Jeske O."/>
            <person name="Meyerdierks A."/>
            <person name="Storesund J.E."/>
            <person name="Kallscheuer N."/>
            <person name="Luecker S."/>
            <person name="Lage O.M."/>
            <person name="Pohl T."/>
            <person name="Merkel B.J."/>
            <person name="Hornburger P."/>
            <person name="Mueller R.-W."/>
            <person name="Bruemmer F."/>
            <person name="Labrenz M."/>
            <person name="Spormann A.M."/>
            <person name="Op Den Camp H."/>
            <person name="Overmann J."/>
            <person name="Amann R."/>
            <person name="Jetten M.S.M."/>
            <person name="Mascher T."/>
            <person name="Medema M.H."/>
            <person name="Devos D.P."/>
            <person name="Kaster A.-K."/>
            <person name="Ovreas L."/>
            <person name="Rohde M."/>
            <person name="Galperin M.Y."/>
            <person name="Jogler C."/>
        </authorList>
    </citation>
    <scope>NUCLEOTIDE SEQUENCE [LARGE SCALE GENOMIC DNA]</scope>
    <source>
        <strain evidence="3 4">Pla144</strain>
    </source>
</reference>
<evidence type="ECO:0000313" key="3">
    <source>
        <dbReference type="EMBL" id="TWU20388.1"/>
    </source>
</evidence>
<comment type="caution">
    <text evidence="3">The sequence shown here is derived from an EMBL/GenBank/DDBJ whole genome shotgun (WGS) entry which is preliminary data.</text>
</comment>
<dbReference type="RefSeq" id="WP_146453170.1">
    <property type="nucleotide sequence ID" value="NZ_SJPS01000015.1"/>
</dbReference>
<dbReference type="Proteomes" id="UP000318437">
    <property type="component" value="Unassembled WGS sequence"/>
</dbReference>
<keyword evidence="2" id="KW-0472">Membrane</keyword>
<feature type="compositionally biased region" description="Basic and acidic residues" evidence="1">
    <location>
        <begin position="520"/>
        <end position="529"/>
    </location>
</feature>
<organism evidence="3 4">
    <name type="scientific">Bythopirellula polymerisocia</name>
    <dbReference type="NCBI Taxonomy" id="2528003"/>
    <lineage>
        <taxon>Bacteria</taxon>
        <taxon>Pseudomonadati</taxon>
        <taxon>Planctomycetota</taxon>
        <taxon>Planctomycetia</taxon>
        <taxon>Pirellulales</taxon>
        <taxon>Lacipirellulaceae</taxon>
        <taxon>Bythopirellula</taxon>
    </lineage>
</organism>
<proteinExistence type="predicted"/>
<evidence type="ECO:0000256" key="1">
    <source>
        <dbReference type="SAM" id="MobiDB-lite"/>
    </source>
</evidence>
<dbReference type="AlphaFoldDB" id="A0A5C6C893"/>
<gene>
    <name evidence="3" type="ORF">Pla144_49630</name>
</gene>
<dbReference type="OrthoDB" id="231157at2"/>
<evidence type="ECO:0000256" key="2">
    <source>
        <dbReference type="SAM" id="Phobius"/>
    </source>
</evidence>
<feature type="compositionally biased region" description="Acidic residues" evidence="1">
    <location>
        <begin position="497"/>
        <end position="508"/>
    </location>
</feature>
<evidence type="ECO:0000313" key="4">
    <source>
        <dbReference type="Proteomes" id="UP000318437"/>
    </source>
</evidence>
<accession>A0A5C6C893</accession>